<dbReference type="Pfam" id="PF00378">
    <property type="entry name" value="ECH_1"/>
    <property type="match status" value="1"/>
</dbReference>
<dbReference type="Gene3D" id="3.90.226.10">
    <property type="entry name" value="2-enoyl-CoA Hydratase, Chain A, domain 1"/>
    <property type="match status" value="1"/>
</dbReference>
<evidence type="ECO:0000313" key="3">
    <source>
        <dbReference type="Proteomes" id="UP000290565"/>
    </source>
</evidence>
<dbReference type="InterPro" id="IPR045002">
    <property type="entry name" value="Ech1-like"/>
</dbReference>
<comment type="caution">
    <text evidence="2">The sequence shown here is derived from an EMBL/GenBank/DDBJ whole genome shotgun (WGS) entry which is preliminary data.</text>
</comment>
<dbReference type="PANTHER" id="PTHR43149:SF1">
    <property type="entry name" value="DELTA(3,5)-DELTA(2,4)-DIENOYL-COA ISOMERASE, MITOCHONDRIAL"/>
    <property type="match status" value="1"/>
</dbReference>
<dbReference type="AlphaFoldDB" id="A0A4Q0SW61"/>
<proteinExistence type="inferred from homology"/>
<dbReference type="PANTHER" id="PTHR43149">
    <property type="entry name" value="ENOYL-COA HYDRATASE"/>
    <property type="match status" value="1"/>
</dbReference>
<evidence type="ECO:0008006" key="4">
    <source>
        <dbReference type="Google" id="ProtNLM"/>
    </source>
</evidence>
<evidence type="ECO:0000256" key="1">
    <source>
        <dbReference type="ARBA" id="ARBA00005254"/>
    </source>
</evidence>
<name>A0A4Q0SW61_9BRAD</name>
<dbReference type="CDD" id="cd06558">
    <property type="entry name" value="crotonase-like"/>
    <property type="match status" value="1"/>
</dbReference>
<dbReference type="Proteomes" id="UP000290565">
    <property type="component" value="Unassembled WGS sequence"/>
</dbReference>
<dbReference type="SUPFAM" id="SSF52096">
    <property type="entry name" value="ClpP/crotonase"/>
    <property type="match status" value="1"/>
</dbReference>
<dbReference type="InterPro" id="IPR001753">
    <property type="entry name" value="Enoyl-CoA_hydra/iso"/>
</dbReference>
<protein>
    <recommendedName>
        <fullName evidence="4">Enoyl-CoA hydratase/isomerase family protein</fullName>
    </recommendedName>
</protein>
<dbReference type="GO" id="GO:0016853">
    <property type="term" value="F:isomerase activity"/>
    <property type="evidence" value="ECO:0007669"/>
    <property type="project" value="InterPro"/>
</dbReference>
<reference evidence="2 3" key="1">
    <citation type="submission" date="2015-04" db="EMBL/GenBank/DDBJ databases">
        <title>Comparative genomics of rhizobia nodulating Arachis hypogaea in China.</title>
        <authorList>
            <person name="Li Y."/>
        </authorList>
    </citation>
    <scope>NUCLEOTIDE SEQUENCE [LARGE SCALE GENOMIC DNA]</scope>
    <source>
        <strain evidence="2 3">CCBAU 51787</strain>
    </source>
</reference>
<evidence type="ECO:0000313" key="2">
    <source>
        <dbReference type="EMBL" id="RXH42336.1"/>
    </source>
</evidence>
<organism evidence="2 3">
    <name type="scientific">Bradyrhizobium zhanjiangense</name>
    <dbReference type="NCBI Taxonomy" id="1325107"/>
    <lineage>
        <taxon>Bacteria</taxon>
        <taxon>Pseudomonadati</taxon>
        <taxon>Pseudomonadota</taxon>
        <taxon>Alphaproteobacteria</taxon>
        <taxon>Hyphomicrobiales</taxon>
        <taxon>Nitrobacteraceae</taxon>
        <taxon>Bradyrhizobium</taxon>
    </lineage>
</organism>
<dbReference type="InterPro" id="IPR029045">
    <property type="entry name" value="ClpP/crotonase-like_dom_sf"/>
</dbReference>
<comment type="similarity">
    <text evidence="1">Belongs to the enoyl-CoA hydratase/isomerase family.</text>
</comment>
<dbReference type="EMBL" id="LBJM01000006">
    <property type="protein sequence ID" value="RXH42336.1"/>
    <property type="molecule type" value="Genomic_DNA"/>
</dbReference>
<gene>
    <name evidence="2" type="ORF">XH94_02985</name>
</gene>
<dbReference type="RefSeq" id="WP_128943475.1">
    <property type="nucleotide sequence ID" value="NZ_LBJM01000006.1"/>
</dbReference>
<accession>A0A4Q0SW61</accession>
<sequence length="290" mass="32116">MAYSTILYAVDDRVAWITLNRPSKGNALSLKLCAEFRDALASAERNPDARVVVVKGAGDRAFSTGFDMDGDKSEVGPTSLDDWSLDDWSRYFDLGVKFIHSVFNCSKPVIAMIGGYCLAGALDFVISCDIRYCSNDSRFGAIETRMGIGDTELPMMSHLIGQRCRELVYTGDMFDAQDAYRLGLVNRVFPKDRLEEEVTRIAKRMSRVALPALVWSKKALNNTLLAAGLDSALRYSCAADLIIGKSESEFKRFREIQNSEGTKAAFKWRDSIFAPFESETSGLSSRAASN</sequence>